<organism evidence="1 2">
    <name type="scientific">Methylobacterium bullatum</name>
    <dbReference type="NCBI Taxonomy" id="570505"/>
    <lineage>
        <taxon>Bacteria</taxon>
        <taxon>Pseudomonadati</taxon>
        <taxon>Pseudomonadota</taxon>
        <taxon>Alphaproteobacteria</taxon>
        <taxon>Hyphomicrobiales</taxon>
        <taxon>Methylobacteriaceae</taxon>
        <taxon>Methylobacterium</taxon>
    </lineage>
</organism>
<dbReference type="EMBL" id="BPQF01000019">
    <property type="protein sequence ID" value="GJD41297.1"/>
    <property type="molecule type" value="Genomic_DNA"/>
</dbReference>
<gene>
    <name evidence="1" type="ORF">OICFNHDK_3780</name>
</gene>
<name>A0AAV4ZCH9_9HYPH</name>
<reference evidence="1" key="2">
    <citation type="submission" date="2021-08" db="EMBL/GenBank/DDBJ databases">
        <authorList>
            <person name="Tani A."/>
            <person name="Ola A."/>
            <person name="Ogura Y."/>
            <person name="Katsura K."/>
            <person name="Hayashi T."/>
        </authorList>
    </citation>
    <scope>NUCLEOTIDE SEQUENCE</scope>
    <source>
        <strain evidence="1">DSM 21893</strain>
    </source>
</reference>
<reference evidence="1" key="1">
    <citation type="journal article" date="2016" name="Front. Microbiol.">
        <title>Genome Sequence of the Piezophilic, Mesophilic Sulfate-Reducing Bacterium Desulfovibrio indicus J2T.</title>
        <authorList>
            <person name="Cao J."/>
            <person name="Maignien L."/>
            <person name="Shao Z."/>
            <person name="Alain K."/>
            <person name="Jebbar M."/>
        </authorList>
    </citation>
    <scope>NUCLEOTIDE SEQUENCE</scope>
    <source>
        <strain evidence="1">DSM 21893</strain>
    </source>
</reference>
<accession>A0AAV4ZCH9</accession>
<evidence type="ECO:0000313" key="2">
    <source>
        <dbReference type="Proteomes" id="UP001055307"/>
    </source>
</evidence>
<proteinExistence type="predicted"/>
<dbReference type="RefSeq" id="WP_192215676.1">
    <property type="nucleotide sequence ID" value="NZ_BPQF01000019.1"/>
</dbReference>
<dbReference type="Proteomes" id="UP001055307">
    <property type="component" value="Unassembled WGS sequence"/>
</dbReference>
<protein>
    <recommendedName>
        <fullName evidence="3">DUF1214 domain-containing protein</fullName>
    </recommendedName>
</protein>
<comment type="caution">
    <text evidence="1">The sequence shown here is derived from an EMBL/GenBank/DDBJ whole genome shotgun (WGS) entry which is preliminary data.</text>
</comment>
<dbReference type="AlphaFoldDB" id="A0AAV4ZCH9"/>
<sequence>MVAANDRPKILKITDTILYTSDGGQPSQWVAKLLDPQSDYIPQSMRLSSENHTVAQVRGNDMRVFVRRTYEIKPPAADAAVKTSDWLPPRG</sequence>
<evidence type="ECO:0008006" key="3">
    <source>
        <dbReference type="Google" id="ProtNLM"/>
    </source>
</evidence>
<evidence type="ECO:0000313" key="1">
    <source>
        <dbReference type="EMBL" id="GJD41297.1"/>
    </source>
</evidence>
<keyword evidence="2" id="KW-1185">Reference proteome</keyword>